<feature type="transmembrane region" description="Helical" evidence="6">
    <location>
        <begin position="69"/>
        <end position="88"/>
    </location>
</feature>
<feature type="transmembrane region" description="Helical" evidence="6">
    <location>
        <begin position="100"/>
        <end position="120"/>
    </location>
</feature>
<accession>A0A9N9KJK9</accession>
<comment type="caution">
    <text evidence="7">The sequence shown here is derived from an EMBL/GenBank/DDBJ whole genome shotgun (WGS) entry which is preliminary data.</text>
</comment>
<evidence type="ECO:0008006" key="9">
    <source>
        <dbReference type="Google" id="ProtNLM"/>
    </source>
</evidence>
<sequence>MALIPPTMHDILPRQSTTLTCTLQTCPLSTSYYFYRVSLAANVVFLILFGISFLAYILTYLLTRRATAFTVAMVPGVVLECIGYGGRIASWQNQWKDTGFLMQIVCLSIAPAFIAAAIYFCLRRVVCAFGEEGSRIRPVWYTRIFIPCDILSIILQGAGGGLASASSRARRDPKAGNSILIAGLAFQVFTLFIFILLCLDFTLRTYRRYASLGVSAFEQSPVRQSKRFKGFIAALVVATICIFWRSVYRVAELADGWEGSLIKRQWLFVGFEGVMVVVAVGVLNVFHPAWAFEGGVVEGGIGRKDGKEVGRGERSGSGATSDGEKTVGVNLA</sequence>
<feature type="transmembrane region" description="Helical" evidence="6">
    <location>
        <begin position="179"/>
        <end position="199"/>
    </location>
</feature>
<dbReference type="AlphaFoldDB" id="A0A9N9KJK9"/>
<protein>
    <recommendedName>
        <fullName evidence="9">RTA1-domain-containing protein</fullName>
    </recommendedName>
</protein>
<keyword evidence="8" id="KW-1185">Reference proteome</keyword>
<dbReference type="PANTHER" id="PTHR31465">
    <property type="entry name" value="PROTEIN RTA1-RELATED"/>
    <property type="match status" value="1"/>
</dbReference>
<dbReference type="OrthoDB" id="4521223at2759"/>
<dbReference type="EMBL" id="CAJVRL010000001">
    <property type="protein sequence ID" value="CAG8948764.1"/>
    <property type="molecule type" value="Genomic_DNA"/>
</dbReference>
<feature type="transmembrane region" description="Helical" evidence="6">
    <location>
        <begin position="266"/>
        <end position="286"/>
    </location>
</feature>
<evidence type="ECO:0000256" key="4">
    <source>
        <dbReference type="ARBA" id="ARBA00023136"/>
    </source>
</evidence>
<dbReference type="Pfam" id="PF04479">
    <property type="entry name" value="RTA1"/>
    <property type="match status" value="1"/>
</dbReference>
<keyword evidence="2 6" id="KW-0812">Transmembrane</keyword>
<comment type="subcellular location">
    <subcellularLocation>
        <location evidence="1">Membrane</location>
        <topology evidence="1">Multi-pass membrane protein</topology>
    </subcellularLocation>
</comment>
<proteinExistence type="predicted"/>
<dbReference type="InterPro" id="IPR007568">
    <property type="entry name" value="RTA1"/>
</dbReference>
<dbReference type="PANTHER" id="PTHR31465:SF7">
    <property type="entry name" value="SPHINGOID LONG-CHAIN BASE TRANSPORTER RSB1"/>
    <property type="match status" value="1"/>
</dbReference>
<organism evidence="7 8">
    <name type="scientific">Hymenoscyphus fraxineus</name>
    <dbReference type="NCBI Taxonomy" id="746836"/>
    <lineage>
        <taxon>Eukaryota</taxon>
        <taxon>Fungi</taxon>
        <taxon>Dikarya</taxon>
        <taxon>Ascomycota</taxon>
        <taxon>Pezizomycotina</taxon>
        <taxon>Leotiomycetes</taxon>
        <taxon>Helotiales</taxon>
        <taxon>Helotiaceae</taxon>
        <taxon>Hymenoscyphus</taxon>
    </lineage>
</organism>
<gene>
    <name evidence="7" type="ORF">HYFRA_00001886</name>
</gene>
<feature type="transmembrane region" description="Helical" evidence="6">
    <location>
        <begin position="140"/>
        <end position="159"/>
    </location>
</feature>
<name>A0A9N9KJK9_9HELO</name>
<dbReference type="GO" id="GO:0005886">
    <property type="term" value="C:plasma membrane"/>
    <property type="evidence" value="ECO:0007669"/>
    <property type="project" value="TreeGrafter"/>
</dbReference>
<evidence type="ECO:0000256" key="6">
    <source>
        <dbReference type="SAM" id="Phobius"/>
    </source>
</evidence>
<feature type="transmembrane region" description="Helical" evidence="6">
    <location>
        <begin position="39"/>
        <end position="62"/>
    </location>
</feature>
<evidence type="ECO:0000256" key="1">
    <source>
        <dbReference type="ARBA" id="ARBA00004141"/>
    </source>
</evidence>
<dbReference type="GO" id="GO:0000324">
    <property type="term" value="C:fungal-type vacuole"/>
    <property type="evidence" value="ECO:0007669"/>
    <property type="project" value="TreeGrafter"/>
</dbReference>
<dbReference type="Proteomes" id="UP000696280">
    <property type="component" value="Unassembled WGS sequence"/>
</dbReference>
<evidence type="ECO:0000256" key="3">
    <source>
        <dbReference type="ARBA" id="ARBA00022989"/>
    </source>
</evidence>
<feature type="transmembrane region" description="Helical" evidence="6">
    <location>
        <begin position="228"/>
        <end position="246"/>
    </location>
</feature>
<keyword evidence="4 6" id="KW-0472">Membrane</keyword>
<evidence type="ECO:0000313" key="8">
    <source>
        <dbReference type="Proteomes" id="UP000696280"/>
    </source>
</evidence>
<evidence type="ECO:0000256" key="5">
    <source>
        <dbReference type="SAM" id="MobiDB-lite"/>
    </source>
</evidence>
<evidence type="ECO:0000256" key="2">
    <source>
        <dbReference type="ARBA" id="ARBA00022692"/>
    </source>
</evidence>
<reference evidence="7" key="1">
    <citation type="submission" date="2021-07" db="EMBL/GenBank/DDBJ databases">
        <authorList>
            <person name="Durling M."/>
        </authorList>
    </citation>
    <scope>NUCLEOTIDE SEQUENCE</scope>
</reference>
<evidence type="ECO:0000313" key="7">
    <source>
        <dbReference type="EMBL" id="CAG8948764.1"/>
    </source>
</evidence>
<keyword evidence="3 6" id="KW-1133">Transmembrane helix</keyword>
<feature type="region of interest" description="Disordered" evidence="5">
    <location>
        <begin position="307"/>
        <end position="332"/>
    </location>
</feature>